<dbReference type="PANTHER" id="PTHR43038:SF3">
    <property type="entry name" value="ABC TRANSPORTER G FAMILY MEMBER 20 ISOFORM X1"/>
    <property type="match status" value="1"/>
</dbReference>
<protein>
    <submittedName>
        <fullName evidence="4">ABC-type multidrug transport system, ATPase component</fullName>
    </submittedName>
</protein>
<dbReference type="Proteomes" id="UP000286235">
    <property type="component" value="Unassembled WGS sequence"/>
</dbReference>
<dbReference type="GO" id="GO:0016887">
    <property type="term" value="F:ATP hydrolysis activity"/>
    <property type="evidence" value="ECO:0007669"/>
    <property type="project" value="InterPro"/>
</dbReference>
<dbReference type="PANTHER" id="PTHR43038">
    <property type="entry name" value="ATP-BINDING CASSETTE, SUB-FAMILY H, MEMBER 1"/>
    <property type="match status" value="1"/>
</dbReference>
<evidence type="ECO:0000256" key="1">
    <source>
        <dbReference type="ARBA" id="ARBA00022741"/>
    </source>
</evidence>
<dbReference type="GO" id="GO:0005524">
    <property type="term" value="F:ATP binding"/>
    <property type="evidence" value="ECO:0007669"/>
    <property type="project" value="UniProtKB-KW"/>
</dbReference>
<keyword evidence="2" id="KW-0067">ATP-binding</keyword>
<gene>
    <name evidence="4" type="ORF">Cdeb_01895</name>
</gene>
<evidence type="ECO:0000313" key="4">
    <source>
        <dbReference type="EMBL" id="RKO61266.1"/>
    </source>
</evidence>
<dbReference type="Pfam" id="PF00005">
    <property type="entry name" value="ABC_tran"/>
    <property type="match status" value="1"/>
</dbReference>
<dbReference type="PROSITE" id="PS50893">
    <property type="entry name" value="ABC_TRANSPORTER_2"/>
    <property type="match status" value="1"/>
</dbReference>
<feature type="domain" description="ABC transporter" evidence="3">
    <location>
        <begin position="5"/>
        <end position="226"/>
    </location>
</feature>
<keyword evidence="1" id="KW-0547">Nucleotide-binding</keyword>
<dbReference type="RefSeq" id="WP_120670327.1">
    <property type="nucleotide sequence ID" value="NZ_AZRV01000046.1"/>
</dbReference>
<dbReference type="EMBL" id="AZRV01000046">
    <property type="protein sequence ID" value="RKO61266.1"/>
    <property type="molecule type" value="Genomic_DNA"/>
</dbReference>
<dbReference type="InterPro" id="IPR003593">
    <property type="entry name" value="AAA+_ATPase"/>
</dbReference>
<evidence type="ECO:0000259" key="3">
    <source>
        <dbReference type="PROSITE" id="PS50893"/>
    </source>
</evidence>
<name>A0A420VCL0_9BACI</name>
<keyword evidence="5" id="KW-1185">Reference proteome</keyword>
<dbReference type="PROSITE" id="PS00211">
    <property type="entry name" value="ABC_TRANSPORTER_1"/>
    <property type="match status" value="1"/>
</dbReference>
<evidence type="ECO:0000256" key="2">
    <source>
        <dbReference type="ARBA" id="ARBA00022840"/>
    </source>
</evidence>
<dbReference type="SMART" id="SM00382">
    <property type="entry name" value="AAA"/>
    <property type="match status" value="1"/>
</dbReference>
<dbReference type="InterPro" id="IPR027417">
    <property type="entry name" value="P-loop_NTPase"/>
</dbReference>
<organism evidence="4 5">
    <name type="scientific">Caldibacillus debilis GB1</name>
    <dbReference type="NCBI Taxonomy" id="1339248"/>
    <lineage>
        <taxon>Bacteria</taxon>
        <taxon>Bacillati</taxon>
        <taxon>Bacillota</taxon>
        <taxon>Bacilli</taxon>
        <taxon>Bacillales</taxon>
        <taxon>Bacillaceae</taxon>
        <taxon>Caldibacillus</taxon>
    </lineage>
</organism>
<dbReference type="CDD" id="cd03230">
    <property type="entry name" value="ABC_DR_subfamily_A"/>
    <property type="match status" value="1"/>
</dbReference>
<reference evidence="4 5" key="1">
    <citation type="submission" date="2013-12" db="EMBL/GenBank/DDBJ databases">
        <title>Genome and proteome characterization of Caldibacillus debilis GB1 derived from a cellulolytic aero-tolerant co-culture.</title>
        <authorList>
            <person name="Wushke S.T."/>
            <person name="Zhang X."/>
            <person name="Fristensky B."/>
            <person name="Wilkins J.A."/>
            <person name="Levin D.B."/>
            <person name="Sparling R."/>
        </authorList>
    </citation>
    <scope>NUCLEOTIDE SEQUENCE [LARGE SCALE GENOMIC DNA]</scope>
    <source>
        <strain evidence="4 5">GB1</strain>
    </source>
</reference>
<dbReference type="Gene3D" id="3.40.50.300">
    <property type="entry name" value="P-loop containing nucleotide triphosphate hydrolases"/>
    <property type="match status" value="1"/>
</dbReference>
<dbReference type="InterPro" id="IPR003439">
    <property type="entry name" value="ABC_transporter-like_ATP-bd"/>
</dbReference>
<dbReference type="AlphaFoldDB" id="A0A420VCL0"/>
<evidence type="ECO:0000313" key="5">
    <source>
        <dbReference type="Proteomes" id="UP000286235"/>
    </source>
</evidence>
<proteinExistence type="predicted"/>
<accession>A0A420VCL0</accession>
<sequence>MLPQIKVKNLEKSYGGNKVLKGIDLAIEAKKVHAIIGPNGAGKTTAIEIMLGIRDKDEGNVEYVHLAPGELGVQLQNVPLFPALTVKENIELFSAFYRLSEQVKNKIPEILHILELTDAGTKLAGQLSGGQKKRLSIALAILHEPKVLFLDEPTADLDPRGRMQVRSLIRELANEGKAVVITSHDMDEVAKTADQVFFIKDGKVIEQGSPESLLNKFSAPSLEAVFMTLTEENGRENDGQSL</sequence>
<comment type="caution">
    <text evidence="4">The sequence shown here is derived from an EMBL/GenBank/DDBJ whole genome shotgun (WGS) entry which is preliminary data.</text>
</comment>
<dbReference type="InterPro" id="IPR017871">
    <property type="entry name" value="ABC_transporter-like_CS"/>
</dbReference>
<dbReference type="SUPFAM" id="SSF52540">
    <property type="entry name" value="P-loop containing nucleoside triphosphate hydrolases"/>
    <property type="match status" value="1"/>
</dbReference>